<comment type="cofactor">
    <cofactor evidence="2">
        <name>L-ascorbate</name>
        <dbReference type="ChEBI" id="CHEBI:38290"/>
    </cofactor>
</comment>
<dbReference type="GO" id="GO:1900150">
    <property type="term" value="P:regulation of defense response to fungus"/>
    <property type="evidence" value="ECO:0007669"/>
    <property type="project" value="UniProtKB-ARBA"/>
</dbReference>
<comment type="catalytic activity">
    <reaction evidence="9">
        <text>jasmonate + 2-oxoglutarate + O2 = (1R,2R)-12-hydroxyjasmonate + succinate + CO2</text>
        <dbReference type="Rhea" id="RHEA:67144"/>
        <dbReference type="ChEBI" id="CHEBI:15379"/>
        <dbReference type="ChEBI" id="CHEBI:16526"/>
        <dbReference type="ChEBI" id="CHEBI:16810"/>
        <dbReference type="ChEBI" id="CHEBI:30031"/>
        <dbReference type="ChEBI" id="CHEBI:58431"/>
        <dbReference type="ChEBI" id="CHEBI:132022"/>
    </reaction>
    <physiologicalReaction direction="left-to-right" evidence="9">
        <dbReference type="Rhea" id="RHEA:67145"/>
    </physiologicalReaction>
</comment>
<dbReference type="EMBL" id="JANAVB010042819">
    <property type="protein sequence ID" value="KAJ6793676.1"/>
    <property type="molecule type" value="Genomic_DNA"/>
</dbReference>
<dbReference type="Proteomes" id="UP001140949">
    <property type="component" value="Unassembled WGS sequence"/>
</dbReference>
<evidence type="ECO:0000256" key="7">
    <source>
        <dbReference type="ARBA" id="ARBA00023002"/>
    </source>
</evidence>
<sequence>MDLLNDWPEPIVPVQLLAESGSNVVPDRYVKPPSQRPSLLGGDDDGGHTSIPVVDFAGLTKGVAECRATMRAVSDACREWGFFQVVNHGVSLELVAGMRQAWRGFFDLPVEEKRKLANSPRTYEGYGSRLGVEKGAILDWGDYFFLHLLPTCVKDYNKWPSLPTSCREVTEEYGKELAKLCETVMKVMSMSLGLDVGFLQKAFGGDDVGACMRVNFYPKCPQPDLTLGLSAHSDPGGLTVLLADDRVKGLQVRKGNAWVTVQPVPNAFIVNVGDQIQVLSNANYKSVEHRVITNAAEERLSVAFFYNPRSDLLLGPARELVTEERPQLYEPMTFSEYRLYIRKKGPQGKAQVESLKAM</sequence>
<accession>A0AAX6DPN6</accession>
<dbReference type="FunFam" id="2.60.120.330:FF:000008">
    <property type="entry name" value="Jasmonate-regulated gene 21"/>
    <property type="match status" value="1"/>
</dbReference>
<comment type="similarity">
    <text evidence="3 10">Belongs to the iron/ascorbate-dependent oxidoreductase family.</text>
</comment>
<dbReference type="PANTHER" id="PTHR47991">
    <property type="entry name" value="OXOGLUTARATE/IRON-DEPENDENT DIOXYGENASE"/>
    <property type="match status" value="1"/>
</dbReference>
<keyword evidence="6" id="KW-0611">Plant defense</keyword>
<organism evidence="13 14">
    <name type="scientific">Iris pallida</name>
    <name type="common">Sweet iris</name>
    <dbReference type="NCBI Taxonomy" id="29817"/>
    <lineage>
        <taxon>Eukaryota</taxon>
        <taxon>Viridiplantae</taxon>
        <taxon>Streptophyta</taxon>
        <taxon>Embryophyta</taxon>
        <taxon>Tracheophyta</taxon>
        <taxon>Spermatophyta</taxon>
        <taxon>Magnoliopsida</taxon>
        <taxon>Liliopsida</taxon>
        <taxon>Asparagales</taxon>
        <taxon>Iridaceae</taxon>
        <taxon>Iridoideae</taxon>
        <taxon>Irideae</taxon>
        <taxon>Iris</taxon>
    </lineage>
</organism>
<evidence type="ECO:0000256" key="1">
    <source>
        <dbReference type="ARBA" id="ARBA00001954"/>
    </source>
</evidence>
<dbReference type="GO" id="GO:0046872">
    <property type="term" value="F:metal ion binding"/>
    <property type="evidence" value="ECO:0007669"/>
    <property type="project" value="UniProtKB-KW"/>
</dbReference>
<dbReference type="InterPro" id="IPR050295">
    <property type="entry name" value="Plant_2OG-oxidoreductases"/>
</dbReference>
<comment type="cofactor">
    <cofactor evidence="1">
        <name>Fe(2+)</name>
        <dbReference type="ChEBI" id="CHEBI:29033"/>
    </cofactor>
</comment>
<evidence type="ECO:0000256" key="10">
    <source>
        <dbReference type="RuleBase" id="RU003682"/>
    </source>
</evidence>
<keyword evidence="7 10" id="KW-0560">Oxidoreductase</keyword>
<dbReference type="GO" id="GO:1900366">
    <property type="term" value="P:negative regulation of defense response to insect"/>
    <property type="evidence" value="ECO:0007669"/>
    <property type="project" value="UniProtKB-ARBA"/>
</dbReference>
<evidence type="ECO:0000313" key="14">
    <source>
        <dbReference type="Proteomes" id="UP001140949"/>
    </source>
</evidence>
<dbReference type="SUPFAM" id="SSF51197">
    <property type="entry name" value="Clavaminate synthase-like"/>
    <property type="match status" value="1"/>
</dbReference>
<dbReference type="AlphaFoldDB" id="A0AAX6DPN6"/>
<feature type="domain" description="Fe2OG dioxygenase" evidence="12">
    <location>
        <begin position="207"/>
        <end position="308"/>
    </location>
</feature>
<dbReference type="InterPro" id="IPR027443">
    <property type="entry name" value="IPNS-like_sf"/>
</dbReference>
<dbReference type="Pfam" id="PF03171">
    <property type="entry name" value="2OG-FeII_Oxy"/>
    <property type="match status" value="1"/>
</dbReference>
<evidence type="ECO:0000256" key="3">
    <source>
        <dbReference type="ARBA" id="ARBA00008056"/>
    </source>
</evidence>
<dbReference type="GO" id="GO:0051213">
    <property type="term" value="F:dioxygenase activity"/>
    <property type="evidence" value="ECO:0007669"/>
    <property type="project" value="UniProtKB-KW"/>
</dbReference>
<dbReference type="PROSITE" id="PS51471">
    <property type="entry name" value="FE2OG_OXY"/>
    <property type="match status" value="1"/>
</dbReference>
<evidence type="ECO:0000313" key="13">
    <source>
        <dbReference type="EMBL" id="KAJ6793676.1"/>
    </source>
</evidence>
<keyword evidence="4 10" id="KW-0479">Metal-binding</keyword>
<dbReference type="InterPro" id="IPR044861">
    <property type="entry name" value="IPNS-like_FE2OG_OXY"/>
</dbReference>
<evidence type="ECO:0000256" key="2">
    <source>
        <dbReference type="ARBA" id="ARBA00001961"/>
    </source>
</evidence>
<gene>
    <name evidence="13" type="ORF">M6B38_235485</name>
</gene>
<name>A0AAX6DPN6_IRIPA</name>
<proteinExistence type="inferred from homology"/>
<dbReference type="GO" id="GO:0120091">
    <property type="term" value="F:jasmonic acid hydrolase"/>
    <property type="evidence" value="ECO:0007669"/>
    <property type="project" value="UniProtKB-ARBA"/>
</dbReference>
<keyword evidence="13" id="KW-0223">Dioxygenase</keyword>
<dbReference type="PRINTS" id="PR00682">
    <property type="entry name" value="IPNSYNTHASE"/>
</dbReference>
<keyword evidence="8 10" id="KW-0408">Iron</keyword>
<dbReference type="GO" id="GO:2000022">
    <property type="term" value="P:regulation of jasmonic acid mediated signaling pathway"/>
    <property type="evidence" value="ECO:0007669"/>
    <property type="project" value="UniProtKB-ARBA"/>
</dbReference>
<dbReference type="InterPro" id="IPR026992">
    <property type="entry name" value="DIOX_N"/>
</dbReference>
<protein>
    <submittedName>
        <fullName evidence="13">2-oxoglutarate-dependent dioxygenase</fullName>
    </submittedName>
</protein>
<reference evidence="13" key="2">
    <citation type="submission" date="2023-04" db="EMBL/GenBank/DDBJ databases">
        <authorList>
            <person name="Bruccoleri R.E."/>
            <person name="Oakeley E.J."/>
            <person name="Faust A.-M."/>
            <person name="Dessus-Babus S."/>
            <person name="Altorfer M."/>
            <person name="Burckhardt D."/>
            <person name="Oertli M."/>
            <person name="Naumann U."/>
            <person name="Petersen F."/>
            <person name="Wong J."/>
        </authorList>
    </citation>
    <scope>NUCLEOTIDE SEQUENCE</scope>
    <source>
        <strain evidence="13">GSM-AAB239-AS_SAM_17_03QT</strain>
        <tissue evidence="13">Leaf</tissue>
    </source>
</reference>
<dbReference type="Pfam" id="PF14226">
    <property type="entry name" value="DIOX_N"/>
    <property type="match status" value="1"/>
</dbReference>
<keyword evidence="5" id="KW-1184">Jasmonic acid signaling pathway</keyword>
<dbReference type="Gene3D" id="2.60.120.330">
    <property type="entry name" value="B-lactam Antibiotic, Isopenicillin N Synthase, Chain"/>
    <property type="match status" value="1"/>
</dbReference>
<dbReference type="InterPro" id="IPR005123">
    <property type="entry name" value="Oxoglu/Fe-dep_dioxygenase_dom"/>
</dbReference>
<evidence type="ECO:0000256" key="9">
    <source>
        <dbReference type="ARBA" id="ARBA00052139"/>
    </source>
</evidence>
<feature type="region of interest" description="Disordered" evidence="11">
    <location>
        <begin position="27"/>
        <end position="46"/>
    </location>
</feature>
<evidence type="ECO:0000256" key="6">
    <source>
        <dbReference type="ARBA" id="ARBA00022821"/>
    </source>
</evidence>
<reference evidence="13" key="1">
    <citation type="journal article" date="2023" name="GigaByte">
        <title>Genome assembly of the bearded iris, Iris pallida Lam.</title>
        <authorList>
            <person name="Bruccoleri R.E."/>
            <person name="Oakeley E.J."/>
            <person name="Faust A.M.E."/>
            <person name="Altorfer M."/>
            <person name="Dessus-Babus S."/>
            <person name="Burckhardt D."/>
            <person name="Oertli M."/>
            <person name="Naumann U."/>
            <person name="Petersen F."/>
            <person name="Wong J."/>
        </authorList>
    </citation>
    <scope>NUCLEOTIDE SEQUENCE</scope>
    <source>
        <strain evidence="13">GSM-AAB239-AS_SAM_17_03QT</strain>
    </source>
</reference>
<evidence type="ECO:0000256" key="4">
    <source>
        <dbReference type="ARBA" id="ARBA00022723"/>
    </source>
</evidence>
<evidence type="ECO:0000256" key="11">
    <source>
        <dbReference type="SAM" id="MobiDB-lite"/>
    </source>
</evidence>
<evidence type="ECO:0000256" key="8">
    <source>
        <dbReference type="ARBA" id="ARBA00023004"/>
    </source>
</evidence>
<comment type="caution">
    <text evidence="13">The sequence shown here is derived from an EMBL/GenBank/DDBJ whole genome shotgun (WGS) entry which is preliminary data.</text>
</comment>
<dbReference type="GO" id="GO:0006952">
    <property type="term" value="P:defense response"/>
    <property type="evidence" value="ECO:0007669"/>
    <property type="project" value="UniProtKB-KW"/>
</dbReference>
<evidence type="ECO:0000259" key="12">
    <source>
        <dbReference type="PROSITE" id="PS51471"/>
    </source>
</evidence>
<keyword evidence="14" id="KW-1185">Reference proteome</keyword>
<evidence type="ECO:0000256" key="5">
    <source>
        <dbReference type="ARBA" id="ARBA00022819"/>
    </source>
</evidence>